<feature type="non-terminal residue" evidence="2">
    <location>
        <position position="1"/>
    </location>
</feature>
<evidence type="ECO:0000259" key="1">
    <source>
        <dbReference type="Pfam" id="PF24924"/>
    </source>
</evidence>
<dbReference type="OrthoDB" id="1396996at2759"/>
<gene>
    <name evidence="2" type="ORF">CR513_20444</name>
</gene>
<accession>A0A371H2H5</accession>
<feature type="domain" description="DUF7745" evidence="1">
    <location>
        <begin position="5"/>
        <end position="82"/>
    </location>
</feature>
<protein>
    <recommendedName>
        <fullName evidence="1">DUF7745 domain-containing protein</fullName>
    </recommendedName>
</protein>
<proteinExistence type="predicted"/>
<dbReference type="EMBL" id="QJKJ01003798">
    <property type="protein sequence ID" value="RDX96853.1"/>
    <property type="molecule type" value="Genomic_DNA"/>
</dbReference>
<organism evidence="2 3">
    <name type="scientific">Mucuna pruriens</name>
    <name type="common">Velvet bean</name>
    <name type="synonym">Dolichos pruriens</name>
    <dbReference type="NCBI Taxonomy" id="157652"/>
    <lineage>
        <taxon>Eukaryota</taxon>
        <taxon>Viridiplantae</taxon>
        <taxon>Streptophyta</taxon>
        <taxon>Embryophyta</taxon>
        <taxon>Tracheophyta</taxon>
        <taxon>Spermatophyta</taxon>
        <taxon>Magnoliopsida</taxon>
        <taxon>eudicotyledons</taxon>
        <taxon>Gunneridae</taxon>
        <taxon>Pentapetalae</taxon>
        <taxon>rosids</taxon>
        <taxon>fabids</taxon>
        <taxon>Fabales</taxon>
        <taxon>Fabaceae</taxon>
        <taxon>Papilionoideae</taxon>
        <taxon>50 kb inversion clade</taxon>
        <taxon>NPAAA clade</taxon>
        <taxon>indigoferoid/millettioid clade</taxon>
        <taxon>Phaseoleae</taxon>
        <taxon>Mucuna</taxon>
    </lineage>
</organism>
<reference evidence="2" key="1">
    <citation type="submission" date="2018-05" db="EMBL/GenBank/DDBJ databases">
        <title>Draft genome of Mucuna pruriens seed.</title>
        <authorList>
            <person name="Nnadi N.E."/>
            <person name="Vos R."/>
            <person name="Hasami M.H."/>
            <person name="Devisetty U.K."/>
            <person name="Aguiy J.C."/>
        </authorList>
    </citation>
    <scope>NUCLEOTIDE SEQUENCE [LARGE SCALE GENOMIC DNA]</scope>
    <source>
        <strain evidence="2">JCA_2017</strain>
    </source>
</reference>
<evidence type="ECO:0000313" key="2">
    <source>
        <dbReference type="EMBL" id="RDX96853.1"/>
    </source>
</evidence>
<dbReference type="Proteomes" id="UP000257109">
    <property type="component" value="Unassembled WGS sequence"/>
</dbReference>
<dbReference type="Pfam" id="PF24924">
    <property type="entry name" value="DUF7745"/>
    <property type="match status" value="1"/>
</dbReference>
<sequence>MRVRAETRNRDGLAEVLGLAVYGIVFLPHLNDYIDLAAIDAFLATKERGLSPTVAILANTYYSLQCHDGRGGQLTCCIPALSVSPSLVQFPHSSSQSISALGILMAIAKGSSIAMPRDYAIATSSVGRD</sequence>
<keyword evidence="3" id="KW-1185">Reference proteome</keyword>
<dbReference type="AlphaFoldDB" id="A0A371H2H5"/>
<comment type="caution">
    <text evidence="2">The sequence shown here is derived from an EMBL/GenBank/DDBJ whole genome shotgun (WGS) entry which is preliminary data.</text>
</comment>
<evidence type="ECO:0000313" key="3">
    <source>
        <dbReference type="Proteomes" id="UP000257109"/>
    </source>
</evidence>
<name>A0A371H2H5_MUCPR</name>
<dbReference type="InterPro" id="IPR056647">
    <property type="entry name" value="DUF7745"/>
</dbReference>